<reference evidence="2 3" key="1">
    <citation type="submission" date="2015-09" db="EMBL/GenBank/DDBJ databases">
        <title>Draft genome of the parasitic nematode Teladorsagia circumcincta isolate WARC Sus (inbred).</title>
        <authorList>
            <person name="Mitreva M."/>
        </authorList>
    </citation>
    <scope>NUCLEOTIDE SEQUENCE [LARGE SCALE GENOMIC DNA]</scope>
    <source>
        <strain evidence="2 3">S</strain>
    </source>
</reference>
<sequence>MAANRPEIAEAQTCREHRRRRRRTYFRFVCRRRGLTSSTGYPALPAHTKSRAAEAVHKKWSAHGNEESTARRFHCRHSEWNRENRENI</sequence>
<protein>
    <submittedName>
        <fullName evidence="2">Uncharacterized protein</fullName>
    </submittedName>
</protein>
<accession>A0A2G9T787</accession>
<evidence type="ECO:0000256" key="1">
    <source>
        <dbReference type="SAM" id="MobiDB-lite"/>
    </source>
</evidence>
<dbReference type="EMBL" id="KZ407399">
    <property type="protein sequence ID" value="PIO53738.1"/>
    <property type="molecule type" value="Genomic_DNA"/>
</dbReference>
<evidence type="ECO:0000313" key="3">
    <source>
        <dbReference type="Proteomes" id="UP000230423"/>
    </source>
</evidence>
<gene>
    <name evidence="2" type="ORF">TELCIR_24916</name>
</gene>
<feature type="compositionally biased region" description="Basic and acidic residues" evidence="1">
    <location>
        <begin position="64"/>
        <end position="88"/>
    </location>
</feature>
<proteinExistence type="predicted"/>
<keyword evidence="3" id="KW-1185">Reference proteome</keyword>
<evidence type="ECO:0000313" key="2">
    <source>
        <dbReference type="EMBL" id="PIO53738.1"/>
    </source>
</evidence>
<dbReference type="AlphaFoldDB" id="A0A2G9T787"/>
<name>A0A2G9T787_TELCI</name>
<dbReference type="Proteomes" id="UP000230423">
    <property type="component" value="Unassembled WGS sequence"/>
</dbReference>
<feature type="region of interest" description="Disordered" evidence="1">
    <location>
        <begin position="39"/>
        <end position="88"/>
    </location>
</feature>
<organism evidence="2 3">
    <name type="scientific">Teladorsagia circumcincta</name>
    <name type="common">Brown stomach worm</name>
    <name type="synonym">Ostertagia circumcincta</name>
    <dbReference type="NCBI Taxonomy" id="45464"/>
    <lineage>
        <taxon>Eukaryota</taxon>
        <taxon>Metazoa</taxon>
        <taxon>Ecdysozoa</taxon>
        <taxon>Nematoda</taxon>
        <taxon>Chromadorea</taxon>
        <taxon>Rhabditida</taxon>
        <taxon>Rhabditina</taxon>
        <taxon>Rhabditomorpha</taxon>
        <taxon>Strongyloidea</taxon>
        <taxon>Trichostrongylidae</taxon>
        <taxon>Teladorsagia</taxon>
    </lineage>
</organism>